<proteinExistence type="inferred from homology"/>
<dbReference type="EMBL" id="CP023483">
    <property type="protein sequence ID" value="ATF25076.1"/>
    <property type="molecule type" value="Genomic_DNA"/>
</dbReference>
<comment type="subcellular location">
    <subcellularLocation>
        <location evidence="1">Cell membrane</location>
        <topology evidence="1">Multi-pass membrane protein</topology>
    </subcellularLocation>
</comment>
<evidence type="ECO:0000313" key="12">
    <source>
        <dbReference type="EMBL" id="SPP28327.1"/>
    </source>
</evidence>
<dbReference type="PANTHER" id="PTHR48090:SF8">
    <property type="entry name" value="GLYCOSYLTRANSFERASE CSBB-RELATED"/>
    <property type="match status" value="1"/>
</dbReference>
<evidence type="ECO:0000256" key="3">
    <source>
        <dbReference type="ARBA" id="ARBA00022676"/>
    </source>
</evidence>
<keyword evidence="13" id="KW-1185">Reference proteome</keyword>
<evidence type="ECO:0000256" key="6">
    <source>
        <dbReference type="ARBA" id="ARBA00022989"/>
    </source>
</evidence>
<dbReference type="SUPFAM" id="SSF53448">
    <property type="entry name" value="Nucleotide-diphospho-sugar transferases"/>
    <property type="match status" value="1"/>
</dbReference>
<feature type="transmembrane region" description="Helical" evidence="9">
    <location>
        <begin position="233"/>
        <end position="254"/>
    </location>
</feature>
<keyword evidence="5 9" id="KW-0812">Transmembrane</keyword>
<dbReference type="EC" id="2.4.-.-" evidence="12"/>
<dbReference type="InterPro" id="IPR029044">
    <property type="entry name" value="Nucleotide-diphossugar_trans"/>
</dbReference>
<dbReference type="AlphaFoldDB" id="A0A1D2KT39"/>
<feature type="transmembrane region" description="Helical" evidence="9">
    <location>
        <begin position="266"/>
        <end position="288"/>
    </location>
</feature>
<protein>
    <submittedName>
        <fullName evidence="11 12">Glycosyltransferase</fullName>
        <ecNumber evidence="12">2.4.-.-</ecNumber>
    </submittedName>
</protein>
<name>A0A1D2KT39_BROTH</name>
<evidence type="ECO:0000256" key="2">
    <source>
        <dbReference type="ARBA" id="ARBA00022475"/>
    </source>
</evidence>
<dbReference type="FunFam" id="3.90.550.10:FF:000079">
    <property type="entry name" value="Probable glycosyl transferase"/>
    <property type="match status" value="1"/>
</dbReference>
<gene>
    <name evidence="12" type="ORF">BTBSAS_20197</name>
    <name evidence="11" type="ORF">CNY62_01035</name>
</gene>
<dbReference type="GO" id="GO:0016757">
    <property type="term" value="F:glycosyltransferase activity"/>
    <property type="evidence" value="ECO:0007669"/>
    <property type="project" value="UniProtKB-KW"/>
</dbReference>
<dbReference type="KEGG" id="bths:CNY62_01035"/>
<dbReference type="Gene3D" id="3.90.550.10">
    <property type="entry name" value="Spore Coat Polysaccharide Biosynthesis Protein SpsA, Chain A"/>
    <property type="match status" value="1"/>
</dbReference>
<dbReference type="GeneID" id="66538296"/>
<evidence type="ECO:0000256" key="9">
    <source>
        <dbReference type="SAM" id="Phobius"/>
    </source>
</evidence>
<keyword evidence="7 9" id="KW-0472">Membrane</keyword>
<dbReference type="Proteomes" id="UP000243591">
    <property type="component" value="Chromosome"/>
</dbReference>
<keyword evidence="3 12" id="KW-0328">Glycosyltransferase</keyword>
<comment type="similarity">
    <text evidence="8">Belongs to the glycosyltransferase 2 family. GtrB subfamily.</text>
</comment>
<organism evidence="11 13">
    <name type="scientific">Brochothrix thermosphacta</name>
    <name type="common">Microbacterium thermosphactum</name>
    <dbReference type="NCBI Taxonomy" id="2756"/>
    <lineage>
        <taxon>Bacteria</taxon>
        <taxon>Bacillati</taxon>
        <taxon>Bacillota</taxon>
        <taxon>Bacilli</taxon>
        <taxon>Bacillales</taxon>
        <taxon>Listeriaceae</taxon>
        <taxon>Brochothrix</taxon>
    </lineage>
</organism>
<evidence type="ECO:0000259" key="10">
    <source>
        <dbReference type="Pfam" id="PF00535"/>
    </source>
</evidence>
<dbReference type="Pfam" id="PF00535">
    <property type="entry name" value="Glycos_transf_2"/>
    <property type="match status" value="1"/>
</dbReference>
<reference evidence="14" key="2">
    <citation type="submission" date="2018-04" db="EMBL/GenBank/DDBJ databases">
        <authorList>
            <person name="Illikoud N."/>
        </authorList>
    </citation>
    <scope>NUCLEOTIDE SEQUENCE [LARGE SCALE GENOMIC DNA]</scope>
</reference>
<dbReference type="InterPro" id="IPR050256">
    <property type="entry name" value="Glycosyltransferase_2"/>
</dbReference>
<feature type="domain" description="Glycosyltransferase 2-like" evidence="10">
    <location>
        <begin position="5"/>
        <end position="166"/>
    </location>
</feature>
<dbReference type="Proteomes" id="UP000270190">
    <property type="component" value="Unassembled WGS sequence"/>
</dbReference>
<reference evidence="11 13" key="1">
    <citation type="submission" date="2017-09" db="EMBL/GenBank/DDBJ databases">
        <title>Complete Genome Sequences of Two Strains of the Meat Spoilage Bacterium Brochothrix thermosphacta Isolated from Ground Chicken.</title>
        <authorList>
            <person name="Paoli G.C."/>
            <person name="Wijey C."/>
            <person name="Chen C.-Y."/>
            <person name="Nguyen L."/>
            <person name="Yan X."/>
            <person name="Irwin P.L."/>
        </authorList>
    </citation>
    <scope>NUCLEOTIDE SEQUENCE [LARGE SCALE GENOMIC DNA]</scope>
    <source>
        <strain evidence="11 13">BI</strain>
    </source>
</reference>
<keyword evidence="2" id="KW-1003">Cell membrane</keyword>
<evidence type="ECO:0000313" key="14">
    <source>
        <dbReference type="Proteomes" id="UP000270190"/>
    </source>
</evidence>
<dbReference type="OrthoDB" id="9807778at2"/>
<evidence type="ECO:0000256" key="5">
    <source>
        <dbReference type="ARBA" id="ARBA00022692"/>
    </source>
</evidence>
<evidence type="ECO:0000256" key="7">
    <source>
        <dbReference type="ARBA" id="ARBA00023136"/>
    </source>
</evidence>
<dbReference type="GO" id="GO:0005886">
    <property type="term" value="C:plasma membrane"/>
    <property type="evidence" value="ECO:0007669"/>
    <property type="project" value="UniProtKB-SubCell"/>
</dbReference>
<dbReference type="CDD" id="cd04187">
    <property type="entry name" value="DPM1_like_bac"/>
    <property type="match status" value="1"/>
</dbReference>
<dbReference type="InterPro" id="IPR001173">
    <property type="entry name" value="Glyco_trans_2-like"/>
</dbReference>
<dbReference type="EMBL" id="OUNC01000012">
    <property type="protein sequence ID" value="SPP28327.1"/>
    <property type="molecule type" value="Genomic_DNA"/>
</dbReference>
<evidence type="ECO:0000313" key="11">
    <source>
        <dbReference type="EMBL" id="ATF25076.1"/>
    </source>
</evidence>
<reference evidence="12" key="3">
    <citation type="submission" date="2018-04" db="EMBL/GenBank/DDBJ databases">
        <authorList>
            <person name="Go L.Y."/>
            <person name="Mitchell J.A."/>
        </authorList>
    </citation>
    <scope>NUCLEOTIDE SEQUENCE</scope>
    <source>
        <strain evidence="12">BSAS1 3</strain>
    </source>
</reference>
<evidence type="ECO:0000256" key="8">
    <source>
        <dbReference type="ARBA" id="ARBA00038152"/>
    </source>
</evidence>
<dbReference type="STRING" id="2756.BFR44_02480"/>
<evidence type="ECO:0000313" key="13">
    <source>
        <dbReference type="Proteomes" id="UP000243591"/>
    </source>
</evidence>
<evidence type="ECO:0000256" key="1">
    <source>
        <dbReference type="ARBA" id="ARBA00004651"/>
    </source>
</evidence>
<dbReference type="PANTHER" id="PTHR48090">
    <property type="entry name" value="UNDECAPRENYL-PHOSPHATE 4-DEOXY-4-FORMAMIDO-L-ARABINOSE TRANSFERASE-RELATED"/>
    <property type="match status" value="1"/>
</dbReference>
<keyword evidence="4 11" id="KW-0808">Transferase</keyword>
<sequence>MKKVTILIPAYNEEEAIPALYAELDRVSALCGDYLFDFLFVDDGSSDATLFILEQMRQKDQRIKTLALSRNYGKETAMMAGIDYAEGDALVILDADLQDPPELIIEMLKWWEEGYDDVYAKRRTRKGESWMKRITSKRYYAMLQKTTRIPLQRDTGDFRLLDRRCIDALKTIRETQRYTKGLFSWIGFKKKEILFDRQPRIAGKTKWNYFNLINLAIEGFTSFTIVPLRISTIAGFFVSFIAFIYMIIILIRTLMFGPDVSGYPSLMMVILFLGGIQLISLGVIGEYLGRIFNETKKRPLYFIDTYNEEKVYNISDGNTKI</sequence>
<keyword evidence="6 9" id="KW-1133">Transmembrane helix</keyword>
<evidence type="ECO:0000256" key="4">
    <source>
        <dbReference type="ARBA" id="ARBA00022679"/>
    </source>
</evidence>
<dbReference type="RefSeq" id="WP_069120269.1">
    <property type="nucleotide sequence ID" value="NZ_CBCPHX010000008.1"/>
</dbReference>
<accession>A0A1D2KT39</accession>